<dbReference type="EMBL" id="BRXX01000241">
    <property type="protein sequence ID" value="GMI00007.1"/>
    <property type="molecule type" value="Genomic_DNA"/>
</dbReference>
<dbReference type="AlphaFoldDB" id="A0A9W7C4T6"/>
<sequence>ENAKAEFIFVRANIVLEFEGTLTKKQRSNSELFPAYLQVLVPTLESDETEDRE</sequence>
<keyword evidence="2" id="KW-1185">Reference proteome</keyword>
<comment type="caution">
    <text evidence="1">The sequence shown here is derived from an EMBL/GenBank/DDBJ whole genome shotgun (WGS) entry which is preliminary data.</text>
</comment>
<reference evidence="2" key="1">
    <citation type="journal article" date="2023" name="Commun. Biol.">
        <title>Genome analysis of Parmales, the sister group of diatoms, reveals the evolutionary specialization of diatoms from phago-mixotrophs to photoautotrophs.</title>
        <authorList>
            <person name="Ban H."/>
            <person name="Sato S."/>
            <person name="Yoshikawa S."/>
            <person name="Yamada K."/>
            <person name="Nakamura Y."/>
            <person name="Ichinomiya M."/>
            <person name="Sato N."/>
            <person name="Blanc-Mathieu R."/>
            <person name="Endo H."/>
            <person name="Kuwata A."/>
            <person name="Ogata H."/>
        </authorList>
    </citation>
    <scope>NUCLEOTIDE SEQUENCE [LARGE SCALE GENOMIC DNA]</scope>
    <source>
        <strain evidence="2">NIES 3699</strain>
    </source>
</reference>
<evidence type="ECO:0000313" key="1">
    <source>
        <dbReference type="EMBL" id="GMI00007.1"/>
    </source>
</evidence>
<accession>A0A9W7C4T6</accession>
<organism evidence="1 2">
    <name type="scientific">Triparma verrucosa</name>
    <dbReference type="NCBI Taxonomy" id="1606542"/>
    <lineage>
        <taxon>Eukaryota</taxon>
        <taxon>Sar</taxon>
        <taxon>Stramenopiles</taxon>
        <taxon>Ochrophyta</taxon>
        <taxon>Bolidophyceae</taxon>
        <taxon>Parmales</taxon>
        <taxon>Triparmaceae</taxon>
        <taxon>Triparma</taxon>
    </lineage>
</organism>
<gene>
    <name evidence="1" type="ORF">TrVE_jg4714</name>
</gene>
<evidence type="ECO:0000313" key="2">
    <source>
        <dbReference type="Proteomes" id="UP001165160"/>
    </source>
</evidence>
<proteinExistence type="predicted"/>
<dbReference type="Proteomes" id="UP001165160">
    <property type="component" value="Unassembled WGS sequence"/>
</dbReference>
<protein>
    <submittedName>
        <fullName evidence="1">Uncharacterized protein</fullName>
    </submittedName>
</protein>
<name>A0A9W7C4T6_9STRA</name>
<feature type="non-terminal residue" evidence="1">
    <location>
        <position position="1"/>
    </location>
</feature>